<feature type="region of interest" description="Disordered" evidence="1">
    <location>
        <begin position="77"/>
        <end position="103"/>
    </location>
</feature>
<sequence length="295" mass="32475">MPPRLPRPSASGHHRPDTTDHHPPASPKFIKVPEPPQSSDVKLTPIKGHLPVPRQIFTKREGNKKVKPGYLERILPLSDAEKAGQPPVSENEARHRRLAESRRQSLAAGLQGLWLRKKQQDHELVVRSTARFEANLAAATAPEGLDDVLTRPTVSAHTATTTTVRLRPGRIQRAQNKREKHAALLQRKAEERQDALGQLYVKANQFIVDEAALEQEVDKIFTERSHNQGTVDEASPGSGGKSIWDSQGVPAAVLGAKTEMTGRSATIYNQKKSEDLASTPRQMSVAEELTGGRLL</sequence>
<dbReference type="CDD" id="cd23703">
    <property type="entry name" value="mS26_PET12"/>
    <property type="match status" value="1"/>
</dbReference>
<accession>A0AA39WZS0</accession>
<protein>
    <submittedName>
        <fullName evidence="2">Uncharacterized protein</fullName>
    </submittedName>
</protein>
<feature type="region of interest" description="Disordered" evidence="1">
    <location>
        <begin position="224"/>
        <end position="243"/>
    </location>
</feature>
<evidence type="ECO:0000256" key="1">
    <source>
        <dbReference type="SAM" id="MobiDB-lite"/>
    </source>
</evidence>
<keyword evidence="3" id="KW-1185">Reference proteome</keyword>
<feature type="region of interest" description="Disordered" evidence="1">
    <location>
        <begin position="271"/>
        <end position="295"/>
    </location>
</feature>
<dbReference type="InterPro" id="IPR058940">
    <property type="entry name" value="mS26_fungi"/>
</dbReference>
<dbReference type="AlphaFoldDB" id="A0AA39WZS0"/>
<dbReference type="EMBL" id="JAULSR010000003">
    <property type="protein sequence ID" value="KAK0624618.1"/>
    <property type="molecule type" value="Genomic_DNA"/>
</dbReference>
<gene>
    <name evidence="2" type="ORF">B0T17DRAFT_590492</name>
</gene>
<reference evidence="2" key="1">
    <citation type="submission" date="2023-06" db="EMBL/GenBank/DDBJ databases">
        <title>Genome-scale phylogeny and comparative genomics of the fungal order Sordariales.</title>
        <authorList>
            <consortium name="Lawrence Berkeley National Laboratory"/>
            <person name="Hensen N."/>
            <person name="Bonometti L."/>
            <person name="Westerberg I."/>
            <person name="Brannstrom I.O."/>
            <person name="Guillou S."/>
            <person name="Cros-Aarteil S."/>
            <person name="Calhoun S."/>
            <person name="Haridas S."/>
            <person name="Kuo A."/>
            <person name="Mondo S."/>
            <person name="Pangilinan J."/>
            <person name="Riley R."/>
            <person name="LaButti K."/>
            <person name="Andreopoulos B."/>
            <person name="Lipzen A."/>
            <person name="Chen C."/>
            <person name="Yanf M."/>
            <person name="Daum C."/>
            <person name="Ng V."/>
            <person name="Clum A."/>
            <person name="Steindorff A."/>
            <person name="Ohm R."/>
            <person name="Martin F."/>
            <person name="Silar P."/>
            <person name="Natvig D."/>
            <person name="Lalanne C."/>
            <person name="Gautier V."/>
            <person name="Ament-velasquez S.L."/>
            <person name="Kruys A."/>
            <person name="Hutchinson M.I."/>
            <person name="Powell A.J."/>
            <person name="Barry K."/>
            <person name="Miller A.N."/>
            <person name="Grigoriev I.V."/>
            <person name="Debuchy R."/>
            <person name="Gladieux P."/>
            <person name="Thoren M.H."/>
            <person name="Johannesson H."/>
        </authorList>
    </citation>
    <scope>NUCLEOTIDE SEQUENCE</scope>
    <source>
        <strain evidence="2">SMH3391-2</strain>
    </source>
</reference>
<feature type="compositionally biased region" description="Basic and acidic residues" evidence="1">
    <location>
        <begin position="14"/>
        <end position="23"/>
    </location>
</feature>
<feature type="region of interest" description="Disordered" evidence="1">
    <location>
        <begin position="1"/>
        <end position="64"/>
    </location>
</feature>
<proteinExistence type="predicted"/>
<organism evidence="2 3">
    <name type="scientific">Bombardia bombarda</name>
    <dbReference type="NCBI Taxonomy" id="252184"/>
    <lineage>
        <taxon>Eukaryota</taxon>
        <taxon>Fungi</taxon>
        <taxon>Dikarya</taxon>
        <taxon>Ascomycota</taxon>
        <taxon>Pezizomycotina</taxon>
        <taxon>Sordariomycetes</taxon>
        <taxon>Sordariomycetidae</taxon>
        <taxon>Sordariales</taxon>
        <taxon>Lasiosphaeriaceae</taxon>
        <taxon>Bombardia</taxon>
    </lineage>
</organism>
<name>A0AA39WZS0_9PEZI</name>
<evidence type="ECO:0000313" key="2">
    <source>
        <dbReference type="EMBL" id="KAK0624618.1"/>
    </source>
</evidence>
<evidence type="ECO:0000313" key="3">
    <source>
        <dbReference type="Proteomes" id="UP001174934"/>
    </source>
</evidence>
<comment type="caution">
    <text evidence="2">The sequence shown here is derived from an EMBL/GenBank/DDBJ whole genome shotgun (WGS) entry which is preliminary data.</text>
</comment>
<dbReference type="Proteomes" id="UP001174934">
    <property type="component" value="Unassembled WGS sequence"/>
</dbReference>